<comment type="catalytic activity">
    <reaction evidence="6">
        <text>(6S)-NADPHX + ADP = AMP + phosphate + NADPH + H(+)</text>
        <dbReference type="Rhea" id="RHEA:32235"/>
        <dbReference type="ChEBI" id="CHEBI:15378"/>
        <dbReference type="ChEBI" id="CHEBI:43474"/>
        <dbReference type="ChEBI" id="CHEBI:57783"/>
        <dbReference type="ChEBI" id="CHEBI:64076"/>
        <dbReference type="ChEBI" id="CHEBI:456215"/>
        <dbReference type="ChEBI" id="CHEBI:456216"/>
        <dbReference type="EC" id="4.2.1.136"/>
    </reaction>
</comment>
<dbReference type="AlphaFoldDB" id="A0A1S1HPM7"/>
<dbReference type="Proteomes" id="UP000179588">
    <property type="component" value="Unassembled WGS sequence"/>
</dbReference>
<comment type="caution">
    <text evidence="8">The sequence shown here is derived from an EMBL/GenBank/DDBJ whole genome shotgun (WGS) entry which is preliminary data.</text>
</comment>
<dbReference type="Pfam" id="PF01256">
    <property type="entry name" value="Carb_kinase"/>
    <property type="match status" value="1"/>
</dbReference>
<organism evidence="8 9">
    <name type="scientific">Providencia stuartii</name>
    <dbReference type="NCBI Taxonomy" id="588"/>
    <lineage>
        <taxon>Bacteria</taxon>
        <taxon>Pseudomonadati</taxon>
        <taxon>Pseudomonadota</taxon>
        <taxon>Gammaproteobacteria</taxon>
        <taxon>Enterobacterales</taxon>
        <taxon>Morganellaceae</taxon>
        <taxon>Providencia</taxon>
    </lineage>
</organism>
<accession>A0A1S1HPM7</accession>
<feature type="binding site" evidence="6">
    <location>
        <position position="45"/>
    </location>
    <ligand>
        <name>(6S)-NADPHX</name>
        <dbReference type="ChEBI" id="CHEBI:64076"/>
    </ligand>
</feature>
<feature type="domain" description="YjeF C-terminal" evidence="7">
    <location>
        <begin position="10"/>
        <end position="282"/>
    </location>
</feature>
<evidence type="ECO:0000256" key="1">
    <source>
        <dbReference type="ARBA" id="ARBA00022741"/>
    </source>
</evidence>
<dbReference type="GO" id="GO:0052856">
    <property type="term" value="F:NAD(P)HX epimerase activity"/>
    <property type="evidence" value="ECO:0007669"/>
    <property type="project" value="TreeGrafter"/>
</dbReference>
<feature type="binding site" evidence="6">
    <location>
        <position position="103"/>
    </location>
    <ligand>
        <name>(6S)-NADPHX</name>
        <dbReference type="ChEBI" id="CHEBI:64076"/>
    </ligand>
</feature>
<comment type="similarity">
    <text evidence="6">Belongs to the NnrD/CARKD family.</text>
</comment>
<dbReference type="PANTHER" id="PTHR12592">
    <property type="entry name" value="ATP-DEPENDENT (S)-NAD(P)H-HYDRATE DEHYDRATASE FAMILY MEMBER"/>
    <property type="match status" value="1"/>
</dbReference>
<evidence type="ECO:0000256" key="2">
    <source>
        <dbReference type="ARBA" id="ARBA00022840"/>
    </source>
</evidence>
<dbReference type="GO" id="GO:0110051">
    <property type="term" value="P:metabolite repair"/>
    <property type="evidence" value="ECO:0007669"/>
    <property type="project" value="TreeGrafter"/>
</dbReference>
<reference evidence="8 9" key="1">
    <citation type="submission" date="2016-03" db="EMBL/GenBank/DDBJ databases">
        <title>Genome sequence of Providencia stuartii strain, isolated from the salivary glands of larval Lucilia sericata.</title>
        <authorList>
            <person name="Yuan Y."/>
            <person name="Zhang Y."/>
            <person name="Fu S."/>
            <person name="Crippen T.L."/>
            <person name="Visi D."/>
            <person name="Benbow M.E."/>
            <person name="Allen M."/>
            <person name="Tomberlin J.K."/>
            <person name="Sze S.-H."/>
            <person name="Tarone A.M."/>
        </authorList>
    </citation>
    <scope>NUCLEOTIDE SEQUENCE [LARGE SCALE GENOMIC DNA]</scope>
    <source>
        <strain evidence="8 9">Crippen</strain>
    </source>
</reference>
<dbReference type="PROSITE" id="PS01050">
    <property type="entry name" value="YJEF_C_2"/>
    <property type="match status" value="1"/>
</dbReference>
<name>A0A1S1HPM7_PROST</name>
<proteinExistence type="inferred from homology"/>
<dbReference type="PROSITE" id="PS51383">
    <property type="entry name" value="YJEF_C_3"/>
    <property type="match status" value="1"/>
</dbReference>
<keyword evidence="2 6" id="KW-0067">ATP-binding</keyword>
<evidence type="ECO:0000256" key="6">
    <source>
        <dbReference type="HAMAP-Rule" id="MF_01965"/>
    </source>
</evidence>
<protein>
    <recommendedName>
        <fullName evidence="6">ADP-dependent (S)-NAD(P)H-hydrate dehydratase</fullName>
        <ecNumber evidence="6">4.2.1.136</ecNumber>
    </recommendedName>
    <alternativeName>
        <fullName evidence="6">ADP-dependent NAD(P)HX dehydratase</fullName>
    </alternativeName>
</protein>
<dbReference type="EMBL" id="LVIE01000168">
    <property type="protein sequence ID" value="OHT23997.1"/>
    <property type="molecule type" value="Genomic_DNA"/>
</dbReference>
<feature type="binding site" evidence="6">
    <location>
        <position position="155"/>
    </location>
    <ligand>
        <name>(6S)-NADPHX</name>
        <dbReference type="ChEBI" id="CHEBI:64076"/>
    </ligand>
</feature>
<dbReference type="SUPFAM" id="SSF53613">
    <property type="entry name" value="Ribokinase-like"/>
    <property type="match status" value="1"/>
</dbReference>
<dbReference type="HAMAP" id="MF_01965">
    <property type="entry name" value="NADHX_dehydratase"/>
    <property type="match status" value="1"/>
</dbReference>
<comment type="function">
    <text evidence="6">Catalyzes the dehydration of the S-form of NAD(P)HX at the expense of ADP, which is converted to AMP. Together with NAD(P)HX epimerase, which catalyzes the epimerization of the S- and R-forms, the enzyme allows the repair of both epimers of NAD(P)HX, a damaged form of NAD(P)H that is a result of enzymatic or heat-dependent hydration.</text>
</comment>
<sequence>MLTSQEKQWLAQQFPSLVQPRPELSHKGTFGTLNIIGSSAGMTGAGVLAGVAALKSGCGKVIIGCNQSPLNLHLIEMAPELMLRDASSLINDTLATAWVIGCGLGISEDAQSLMRKVLLLIEQNKSVLIDADGLNILSQWPQVKKLTPNVVLTPHPKEASKLLQTTVAEIQADRCVAAQQLSQRYGCWIVLKGHDTVISSPEQQIWCNQTGNSGLATAGSGDVLSGIVGSLLAQGIPIEEAARSGVWMHGKAADCLVEQGIGPIGLTAHEIIDKVRMIRNLIVVCR</sequence>
<evidence type="ECO:0000256" key="4">
    <source>
        <dbReference type="ARBA" id="ARBA00023027"/>
    </source>
</evidence>
<dbReference type="GO" id="GO:0046496">
    <property type="term" value="P:nicotinamide nucleotide metabolic process"/>
    <property type="evidence" value="ECO:0007669"/>
    <property type="project" value="UniProtKB-UniRule"/>
</dbReference>
<comment type="cofactor">
    <cofactor evidence="6">
        <name>Mg(2+)</name>
        <dbReference type="ChEBI" id="CHEBI:18420"/>
    </cofactor>
</comment>
<dbReference type="InterPro" id="IPR017953">
    <property type="entry name" value="Carbohydrate_kinase_pred_CS"/>
</dbReference>
<gene>
    <name evidence="6" type="primary">nnrD</name>
    <name evidence="8" type="ORF">A3Q29_04840</name>
</gene>
<evidence type="ECO:0000256" key="5">
    <source>
        <dbReference type="ARBA" id="ARBA00023239"/>
    </source>
</evidence>
<feature type="binding site" evidence="6">
    <location>
        <begin position="192"/>
        <end position="196"/>
    </location>
    <ligand>
        <name>AMP</name>
        <dbReference type="ChEBI" id="CHEBI:456215"/>
    </ligand>
</feature>
<dbReference type="Gene3D" id="3.40.1190.20">
    <property type="match status" value="1"/>
</dbReference>
<keyword evidence="3 6" id="KW-0521">NADP</keyword>
<dbReference type="NCBIfam" id="TIGR00196">
    <property type="entry name" value="yjeF_cterm"/>
    <property type="match status" value="1"/>
</dbReference>
<dbReference type="PANTHER" id="PTHR12592:SF0">
    <property type="entry name" value="ATP-DEPENDENT (S)-NAD(P)H-HYDRATE DEHYDRATASE"/>
    <property type="match status" value="1"/>
</dbReference>
<dbReference type="GO" id="GO:0052855">
    <property type="term" value="F:ADP-dependent NAD(P)H-hydrate dehydratase activity"/>
    <property type="evidence" value="ECO:0007669"/>
    <property type="project" value="UniProtKB-UniRule"/>
</dbReference>
<keyword evidence="1 6" id="KW-0547">Nucleotide-binding</keyword>
<keyword evidence="4 6" id="KW-0520">NAD</keyword>
<comment type="catalytic activity">
    <reaction evidence="6">
        <text>(6S)-NADHX + ADP = AMP + phosphate + NADH + H(+)</text>
        <dbReference type="Rhea" id="RHEA:32223"/>
        <dbReference type="ChEBI" id="CHEBI:15378"/>
        <dbReference type="ChEBI" id="CHEBI:43474"/>
        <dbReference type="ChEBI" id="CHEBI:57945"/>
        <dbReference type="ChEBI" id="CHEBI:64074"/>
        <dbReference type="ChEBI" id="CHEBI:456215"/>
        <dbReference type="ChEBI" id="CHEBI:456216"/>
        <dbReference type="EC" id="4.2.1.136"/>
    </reaction>
</comment>
<feature type="binding site" evidence="6">
    <location>
        <position position="222"/>
    </location>
    <ligand>
        <name>(6S)-NADPHX</name>
        <dbReference type="ChEBI" id="CHEBI:64076"/>
    </ligand>
</feature>
<dbReference type="GO" id="GO:0005524">
    <property type="term" value="F:ATP binding"/>
    <property type="evidence" value="ECO:0007669"/>
    <property type="project" value="UniProtKB-KW"/>
</dbReference>
<evidence type="ECO:0000259" key="7">
    <source>
        <dbReference type="PROSITE" id="PS51383"/>
    </source>
</evidence>
<evidence type="ECO:0000313" key="9">
    <source>
        <dbReference type="Proteomes" id="UP000179588"/>
    </source>
</evidence>
<dbReference type="EC" id="4.2.1.136" evidence="6"/>
<evidence type="ECO:0000256" key="3">
    <source>
        <dbReference type="ARBA" id="ARBA00022857"/>
    </source>
</evidence>
<comment type="subunit">
    <text evidence="6">Homotetramer.</text>
</comment>
<feature type="binding site" evidence="6">
    <location>
        <position position="221"/>
    </location>
    <ligand>
        <name>AMP</name>
        <dbReference type="ChEBI" id="CHEBI:456215"/>
    </ligand>
</feature>
<dbReference type="CDD" id="cd01171">
    <property type="entry name" value="YXKO-related"/>
    <property type="match status" value="1"/>
</dbReference>
<dbReference type="InterPro" id="IPR029056">
    <property type="entry name" value="Ribokinase-like"/>
</dbReference>
<evidence type="ECO:0000313" key="8">
    <source>
        <dbReference type="EMBL" id="OHT23997.1"/>
    </source>
</evidence>
<dbReference type="InterPro" id="IPR000631">
    <property type="entry name" value="CARKD"/>
</dbReference>
<keyword evidence="9" id="KW-1185">Reference proteome</keyword>
<keyword evidence="5 6" id="KW-0456">Lyase</keyword>